<protein>
    <submittedName>
        <fullName evidence="1">Uncharacterized protein</fullName>
    </submittedName>
</protein>
<reference evidence="1 2" key="1">
    <citation type="submission" date="2021-02" db="EMBL/GenBank/DDBJ databases">
        <authorList>
            <person name="Han P."/>
        </authorList>
    </citation>
    <scope>NUCLEOTIDE SEQUENCE [LARGE SCALE GENOMIC DNA]</scope>
    <source>
        <strain evidence="1">Candidatus Nitrospira sp. ZN2</strain>
    </source>
</reference>
<dbReference type="RefSeq" id="WP_213044038.1">
    <property type="nucleotide sequence ID" value="NZ_CAJNBJ010000020.1"/>
</dbReference>
<name>A0ABN7MF09_9BACT</name>
<proteinExistence type="predicted"/>
<evidence type="ECO:0000313" key="1">
    <source>
        <dbReference type="EMBL" id="CAE6795559.1"/>
    </source>
</evidence>
<organism evidence="1 2">
    <name type="scientific">Nitrospira defluvii</name>
    <dbReference type="NCBI Taxonomy" id="330214"/>
    <lineage>
        <taxon>Bacteria</taxon>
        <taxon>Pseudomonadati</taxon>
        <taxon>Nitrospirota</taxon>
        <taxon>Nitrospiria</taxon>
        <taxon>Nitrospirales</taxon>
        <taxon>Nitrospiraceae</taxon>
        <taxon>Nitrospira</taxon>
    </lineage>
</organism>
<evidence type="ECO:0000313" key="2">
    <source>
        <dbReference type="Proteomes" id="UP000675880"/>
    </source>
</evidence>
<comment type="caution">
    <text evidence="1">The sequence shown here is derived from an EMBL/GenBank/DDBJ whole genome shotgun (WGS) entry which is preliminary data.</text>
</comment>
<accession>A0ABN7MF09</accession>
<dbReference type="Proteomes" id="UP000675880">
    <property type="component" value="Unassembled WGS sequence"/>
</dbReference>
<gene>
    <name evidence="1" type="ORF">NSPZN2_70073</name>
</gene>
<dbReference type="EMBL" id="CAJNBJ010000020">
    <property type="protein sequence ID" value="CAE6795559.1"/>
    <property type="molecule type" value="Genomic_DNA"/>
</dbReference>
<sequence>MTTAQITHAQIARALYEAHSSVECLSIEDLRELQLSTLGSHANSETSWLPALPDRVLVTTEAEEEEAITLIDHLFQAHMDAWSLKDRDQVFSRGTRFDDENPAPQYPLITKSSRRTSDPSFMVLPDGRRVLQLDAQRLLTLCGIQEVLLRKEVRPGAFARAGRGKCPSCHGLHLTTPQSAQATPARASGNDLVCPRCKVSIQSNYIQEDADTLKCLCCSHRIYREHAPELPGLDAEDIAQNEERVARACYVDHGQQAEADDDALDLDSGQDSEDLFDDTTQIDTFEYLDYESSHEIAQDDIPNDESDVDLPDLQDKLHAPAYALFCQGRHPLRQALLNQAILELDAHDNRMPVWVAAGRILTSTPHHLSPTDAQAITSWLHGLPQEDLAILAGDPNASNERLAHPEPGLFFPTDQLLLPLIRFFGHSLKRFRNKEAGCRILAADYGLTESALKHIAMAYGQLPANREAAHVPAA</sequence>
<keyword evidence="2" id="KW-1185">Reference proteome</keyword>